<dbReference type="EMBL" id="VMNF01000004">
    <property type="protein sequence ID" value="TXC10214.1"/>
    <property type="molecule type" value="Genomic_DNA"/>
</dbReference>
<proteinExistence type="predicted"/>
<organism evidence="2 3">
    <name type="scientific">Fusarium oxysporum f. sp. cubense</name>
    <dbReference type="NCBI Taxonomy" id="61366"/>
    <lineage>
        <taxon>Eukaryota</taxon>
        <taxon>Fungi</taxon>
        <taxon>Dikarya</taxon>
        <taxon>Ascomycota</taxon>
        <taxon>Pezizomycotina</taxon>
        <taxon>Sordariomycetes</taxon>
        <taxon>Hypocreomycetidae</taxon>
        <taxon>Hypocreales</taxon>
        <taxon>Nectriaceae</taxon>
        <taxon>Fusarium</taxon>
        <taxon>Fusarium oxysporum species complex</taxon>
    </lineage>
</organism>
<protein>
    <submittedName>
        <fullName evidence="2">Uncharacterized protein</fullName>
    </submittedName>
</protein>
<evidence type="ECO:0000313" key="3">
    <source>
        <dbReference type="Proteomes" id="UP000321331"/>
    </source>
</evidence>
<gene>
    <name evidence="2" type="ORF">FocTR4_00005612</name>
</gene>
<dbReference type="AlphaFoldDB" id="A0A5C6TIZ6"/>
<dbReference type="Proteomes" id="UP000321331">
    <property type="component" value="Unassembled WGS sequence"/>
</dbReference>
<keyword evidence="1" id="KW-0472">Membrane</keyword>
<comment type="caution">
    <text evidence="2">The sequence shown here is derived from an EMBL/GenBank/DDBJ whole genome shotgun (WGS) entry which is preliminary data.</text>
</comment>
<evidence type="ECO:0000256" key="1">
    <source>
        <dbReference type="SAM" id="Phobius"/>
    </source>
</evidence>
<accession>A0A5C6TIZ6</accession>
<keyword evidence="1" id="KW-1133">Transmembrane helix</keyword>
<keyword evidence="1" id="KW-0812">Transmembrane</keyword>
<sequence>MSREAWGYIFATVLFTVMGGASFFGQIIQTALPELQQTNNAPEDYLEHQPEVFYHGRGKFSAHDRLHRKYGICCDQEWHCISCVNLQAEEVRVLVKMRYNELDRRMKEALTKCEERGVDS</sequence>
<evidence type="ECO:0000313" key="2">
    <source>
        <dbReference type="EMBL" id="TXC10214.1"/>
    </source>
</evidence>
<reference evidence="2 3" key="1">
    <citation type="submission" date="2019-07" db="EMBL/GenBank/DDBJ databases">
        <title>The First High-Quality Draft Genome Sequence of the Causal Agent of the Current Panama Disease Epidemic.</title>
        <authorList>
            <person name="Warmington R.J."/>
            <person name="Kay W."/>
            <person name="Jeffries A."/>
            <person name="Bebber D."/>
            <person name="Moore K."/>
            <person name="Studholme D.J."/>
        </authorList>
    </citation>
    <scope>NUCLEOTIDE SEQUENCE [LARGE SCALE GENOMIC DNA]</scope>
    <source>
        <strain evidence="2 3">TR4</strain>
    </source>
</reference>
<feature type="transmembrane region" description="Helical" evidence="1">
    <location>
        <begin position="6"/>
        <end position="28"/>
    </location>
</feature>
<name>A0A5C6TIZ6_FUSOC</name>